<reference evidence="1 2" key="1">
    <citation type="submission" date="2023-03" db="EMBL/GenBank/DDBJ databases">
        <title>NovoSphingobium album sp. nov. isolated from polycyclic aromatic hydrocarbons- and heavy-metal polluted soil.</title>
        <authorList>
            <person name="Liu Z."/>
            <person name="Wang K."/>
        </authorList>
    </citation>
    <scope>NUCLEOTIDE SEQUENCE [LARGE SCALE GENOMIC DNA]</scope>
    <source>
        <strain evidence="1 2">H3SJ31-1</strain>
    </source>
</reference>
<dbReference type="Proteomes" id="UP001216253">
    <property type="component" value="Unassembled WGS sequence"/>
</dbReference>
<proteinExistence type="predicted"/>
<dbReference type="EMBL" id="JARESE010000056">
    <property type="protein sequence ID" value="MDE8653222.1"/>
    <property type="molecule type" value="Genomic_DNA"/>
</dbReference>
<evidence type="ECO:0000313" key="1">
    <source>
        <dbReference type="EMBL" id="MDE8653222.1"/>
    </source>
</evidence>
<evidence type="ECO:0000313" key="2">
    <source>
        <dbReference type="Proteomes" id="UP001216253"/>
    </source>
</evidence>
<gene>
    <name evidence="1" type="ORF">PYV00_16095</name>
</gene>
<organism evidence="1 2">
    <name type="scientific">Novosphingobium album</name>
    <name type="common">ex Liu et al. 2023</name>
    <dbReference type="NCBI Taxonomy" id="3031130"/>
    <lineage>
        <taxon>Bacteria</taxon>
        <taxon>Pseudomonadati</taxon>
        <taxon>Pseudomonadota</taxon>
        <taxon>Alphaproteobacteria</taxon>
        <taxon>Sphingomonadales</taxon>
        <taxon>Sphingomonadaceae</taxon>
        <taxon>Novosphingobium</taxon>
    </lineage>
</organism>
<sequence length="136" mass="14883">MAAMLSPVAAAATPNISTQSAVYVERQEADRDRRLEPAARLSRGDRVVTIVSWYRMGGDGSFVITNPLPARLAYQESARENQEVSVDGGRTWGKLEDLRIGSRMATPEDVTHVRWRISALTAARGSGHIAYSGIVR</sequence>
<name>A0ABT5WTK2_9SPHN</name>
<protein>
    <submittedName>
        <fullName evidence="1">Uncharacterized protein</fullName>
    </submittedName>
</protein>
<comment type="caution">
    <text evidence="1">The sequence shown here is derived from an EMBL/GenBank/DDBJ whole genome shotgun (WGS) entry which is preliminary data.</text>
</comment>
<keyword evidence="2" id="KW-1185">Reference proteome</keyword>
<accession>A0ABT5WTK2</accession>
<dbReference type="RefSeq" id="WP_275229333.1">
    <property type="nucleotide sequence ID" value="NZ_JARESE010000056.1"/>
</dbReference>